<evidence type="ECO:0000313" key="1">
    <source>
        <dbReference type="EMBL" id="KAF0767094.1"/>
    </source>
</evidence>
<sequence length="41" mass="4708">MSDKKMWNASRFCVSSLRRGHANLLCIVPILVYVLPKHVHS</sequence>
<name>A0A6G0Z8N9_APHCR</name>
<protein>
    <submittedName>
        <fullName evidence="1">Uncharacterized protein</fullName>
    </submittedName>
</protein>
<organism evidence="1 2">
    <name type="scientific">Aphis craccivora</name>
    <name type="common">Cowpea aphid</name>
    <dbReference type="NCBI Taxonomy" id="307492"/>
    <lineage>
        <taxon>Eukaryota</taxon>
        <taxon>Metazoa</taxon>
        <taxon>Ecdysozoa</taxon>
        <taxon>Arthropoda</taxon>
        <taxon>Hexapoda</taxon>
        <taxon>Insecta</taxon>
        <taxon>Pterygota</taxon>
        <taxon>Neoptera</taxon>
        <taxon>Paraneoptera</taxon>
        <taxon>Hemiptera</taxon>
        <taxon>Sternorrhyncha</taxon>
        <taxon>Aphidomorpha</taxon>
        <taxon>Aphidoidea</taxon>
        <taxon>Aphididae</taxon>
        <taxon>Aphidini</taxon>
        <taxon>Aphis</taxon>
        <taxon>Aphis</taxon>
    </lineage>
</organism>
<proteinExistence type="predicted"/>
<dbReference type="AlphaFoldDB" id="A0A6G0Z8N9"/>
<gene>
    <name evidence="1" type="ORF">FWK35_00022060</name>
</gene>
<reference evidence="1 2" key="1">
    <citation type="submission" date="2019-08" db="EMBL/GenBank/DDBJ databases">
        <title>Whole genome of Aphis craccivora.</title>
        <authorList>
            <person name="Voronova N.V."/>
            <person name="Shulinski R.S."/>
            <person name="Bandarenka Y.V."/>
            <person name="Zhorov D.G."/>
            <person name="Warner D."/>
        </authorList>
    </citation>
    <scope>NUCLEOTIDE SEQUENCE [LARGE SCALE GENOMIC DNA]</scope>
    <source>
        <strain evidence="1">180601</strain>
        <tissue evidence="1">Whole Body</tissue>
    </source>
</reference>
<dbReference type="EMBL" id="VUJU01001041">
    <property type="protein sequence ID" value="KAF0767094.1"/>
    <property type="molecule type" value="Genomic_DNA"/>
</dbReference>
<dbReference type="Proteomes" id="UP000478052">
    <property type="component" value="Unassembled WGS sequence"/>
</dbReference>
<keyword evidence="2" id="KW-1185">Reference proteome</keyword>
<dbReference type="OrthoDB" id="8192570at2759"/>
<comment type="caution">
    <text evidence="1">The sequence shown here is derived from an EMBL/GenBank/DDBJ whole genome shotgun (WGS) entry which is preliminary data.</text>
</comment>
<accession>A0A6G0Z8N9</accession>
<evidence type="ECO:0000313" key="2">
    <source>
        <dbReference type="Proteomes" id="UP000478052"/>
    </source>
</evidence>